<dbReference type="Proteomes" id="UP000184144">
    <property type="component" value="Unassembled WGS sequence"/>
</dbReference>
<evidence type="ECO:0000313" key="1">
    <source>
        <dbReference type="EMBL" id="SHE95804.1"/>
    </source>
</evidence>
<protein>
    <submittedName>
        <fullName evidence="1">Uncharacterized protein</fullName>
    </submittedName>
</protein>
<dbReference type="OrthoDB" id="7862199at2"/>
<evidence type="ECO:0000313" key="2">
    <source>
        <dbReference type="Proteomes" id="UP000184144"/>
    </source>
</evidence>
<dbReference type="STRING" id="1486859.SAMN05444273_103263"/>
<reference evidence="2" key="1">
    <citation type="submission" date="2016-11" db="EMBL/GenBank/DDBJ databases">
        <authorList>
            <person name="Varghese N."/>
            <person name="Submissions S."/>
        </authorList>
    </citation>
    <scope>NUCLEOTIDE SEQUENCE [LARGE SCALE GENOMIC DNA]</scope>
    <source>
        <strain evidence="2">DSM 100566</strain>
    </source>
</reference>
<proteinExistence type="predicted"/>
<keyword evidence="2" id="KW-1185">Reference proteome</keyword>
<gene>
    <name evidence="1" type="ORF">SAMN05444273_103263</name>
</gene>
<sequence>MVAKVVWKMALFSLSVFMLLLVLGVGRGDYSVDKNYDTFSGQAKIAKPGARVAGFRSVEPEPVPEKTFWDAVRDTTDEWFGVGTVASVGKSDVSKSELQKLQSRARRERLRAMSTSM</sequence>
<dbReference type="AlphaFoldDB" id="A0A1M4XQC7"/>
<accession>A0A1M4XQC7</accession>
<dbReference type="EMBL" id="FQUV01000003">
    <property type="protein sequence ID" value="SHE95804.1"/>
    <property type="molecule type" value="Genomic_DNA"/>
</dbReference>
<dbReference type="RefSeq" id="WP_073142334.1">
    <property type="nucleotide sequence ID" value="NZ_FQUV01000003.1"/>
</dbReference>
<name>A0A1M4XQC7_9RHOB</name>
<organism evidence="1 2">
    <name type="scientific">Litoreibacter ascidiaceicola</name>
    <dbReference type="NCBI Taxonomy" id="1486859"/>
    <lineage>
        <taxon>Bacteria</taxon>
        <taxon>Pseudomonadati</taxon>
        <taxon>Pseudomonadota</taxon>
        <taxon>Alphaproteobacteria</taxon>
        <taxon>Rhodobacterales</taxon>
        <taxon>Roseobacteraceae</taxon>
        <taxon>Litoreibacter</taxon>
    </lineage>
</organism>